<evidence type="ECO:0000313" key="1">
    <source>
        <dbReference type="EMBL" id="MBB5046801.1"/>
    </source>
</evidence>
<keyword evidence="2" id="KW-1185">Reference proteome</keyword>
<name>A0A7W7Z2K1_9BRAD</name>
<sequence>MEFVRKAGNLYCEGVNTWLSLASYKLPSPKAITEEHLPGGGIMKLDVPIGAIEAPKLQFNLKGAPPAVLGQFGLSLGESKLYTIYELMVDELDGTKRERIVTVRGLFQEADADEMKGRGLNGYAYHVGSITDFEDVIEGYGIIAAFRFKTNTRLGYLGSASSDAENRILRIAG</sequence>
<evidence type="ECO:0000313" key="2">
    <source>
        <dbReference type="Proteomes" id="UP000542353"/>
    </source>
</evidence>
<accession>A0A7W7Z2K1</accession>
<dbReference type="EMBL" id="JACHIH010000006">
    <property type="protein sequence ID" value="MBB5046801.1"/>
    <property type="molecule type" value="Genomic_DNA"/>
</dbReference>
<reference evidence="1 2" key="1">
    <citation type="submission" date="2020-08" db="EMBL/GenBank/DDBJ databases">
        <title>Genomic Encyclopedia of Type Strains, Phase IV (KMG-IV): sequencing the most valuable type-strain genomes for metagenomic binning, comparative biology and taxonomic classification.</title>
        <authorList>
            <person name="Goeker M."/>
        </authorList>
    </citation>
    <scope>NUCLEOTIDE SEQUENCE [LARGE SCALE GENOMIC DNA]</scope>
    <source>
        <strain evidence="1 2">DSM 12706</strain>
    </source>
</reference>
<proteinExistence type="predicted"/>
<gene>
    <name evidence="1" type="ORF">HNR60_001549</name>
</gene>
<comment type="caution">
    <text evidence="1">The sequence shown here is derived from an EMBL/GenBank/DDBJ whole genome shotgun (WGS) entry which is preliminary data.</text>
</comment>
<dbReference type="Pfam" id="PF04985">
    <property type="entry name" value="Phage_tube"/>
    <property type="match status" value="1"/>
</dbReference>
<dbReference type="Proteomes" id="UP000542353">
    <property type="component" value="Unassembled WGS sequence"/>
</dbReference>
<organism evidence="1 2">
    <name type="scientific">Rhodopseudomonas rhenobacensis</name>
    <dbReference type="NCBI Taxonomy" id="87461"/>
    <lineage>
        <taxon>Bacteria</taxon>
        <taxon>Pseudomonadati</taxon>
        <taxon>Pseudomonadota</taxon>
        <taxon>Alphaproteobacteria</taxon>
        <taxon>Hyphomicrobiales</taxon>
        <taxon>Nitrobacteraceae</taxon>
        <taxon>Rhodopseudomonas</taxon>
    </lineage>
</organism>
<dbReference type="RefSeq" id="WP_184256039.1">
    <property type="nucleotide sequence ID" value="NZ_JACHIH010000006.1"/>
</dbReference>
<protein>
    <recommendedName>
        <fullName evidence="3">Major tail tube protein</fullName>
    </recommendedName>
</protein>
<evidence type="ECO:0008006" key="3">
    <source>
        <dbReference type="Google" id="ProtNLM"/>
    </source>
</evidence>
<dbReference type="InterPro" id="IPR006498">
    <property type="entry name" value="Tail_tube"/>
</dbReference>
<dbReference type="AlphaFoldDB" id="A0A7W7Z2K1"/>